<evidence type="ECO:0000313" key="3">
    <source>
        <dbReference type="Proteomes" id="UP001066276"/>
    </source>
</evidence>
<keyword evidence="3" id="KW-1185">Reference proteome</keyword>
<dbReference type="Gene3D" id="3.30.70.1820">
    <property type="entry name" value="L1 transposable element, RRM domain"/>
    <property type="match status" value="1"/>
</dbReference>
<dbReference type="PANTHER" id="PTHR11505">
    <property type="entry name" value="L1 TRANSPOSABLE ELEMENT-RELATED"/>
    <property type="match status" value="1"/>
</dbReference>
<dbReference type="EMBL" id="JANPWB010000009">
    <property type="protein sequence ID" value="KAJ1148649.1"/>
    <property type="molecule type" value="Genomic_DNA"/>
</dbReference>
<reference evidence="2" key="1">
    <citation type="journal article" date="2022" name="bioRxiv">
        <title>Sequencing and chromosome-scale assembly of the giantPleurodeles waltlgenome.</title>
        <authorList>
            <person name="Brown T."/>
            <person name="Elewa A."/>
            <person name="Iarovenko S."/>
            <person name="Subramanian E."/>
            <person name="Araus A.J."/>
            <person name="Petzold A."/>
            <person name="Susuki M."/>
            <person name="Suzuki K.-i.T."/>
            <person name="Hayashi T."/>
            <person name="Toyoda A."/>
            <person name="Oliveira C."/>
            <person name="Osipova E."/>
            <person name="Leigh N.D."/>
            <person name="Simon A."/>
            <person name="Yun M.H."/>
        </authorList>
    </citation>
    <scope>NUCLEOTIDE SEQUENCE</scope>
    <source>
        <strain evidence="2">20211129_DDA</strain>
        <tissue evidence="2">Liver</tissue>
    </source>
</reference>
<name>A0AAV7R788_PLEWA</name>
<evidence type="ECO:0000313" key="2">
    <source>
        <dbReference type="EMBL" id="KAJ1148649.1"/>
    </source>
</evidence>
<dbReference type="InterPro" id="IPR004244">
    <property type="entry name" value="Transposase_22"/>
</dbReference>
<organism evidence="2 3">
    <name type="scientific">Pleurodeles waltl</name>
    <name type="common">Iberian ribbed newt</name>
    <dbReference type="NCBI Taxonomy" id="8319"/>
    <lineage>
        <taxon>Eukaryota</taxon>
        <taxon>Metazoa</taxon>
        <taxon>Chordata</taxon>
        <taxon>Craniata</taxon>
        <taxon>Vertebrata</taxon>
        <taxon>Euteleostomi</taxon>
        <taxon>Amphibia</taxon>
        <taxon>Batrachia</taxon>
        <taxon>Caudata</taxon>
        <taxon>Salamandroidea</taxon>
        <taxon>Salamandridae</taxon>
        <taxon>Pleurodelinae</taxon>
        <taxon>Pleurodeles</taxon>
    </lineage>
</organism>
<proteinExistence type="predicted"/>
<keyword evidence="1" id="KW-0175">Coiled coil</keyword>
<sequence length="271" mass="30736">MFLYIRKLKLLNDFLSKKANKVVALDNSSRLMEEWREEGTEPLANTAMEKVGAEERGVGTVVVDKGGMTKDQCPAPGVGLELQDEQSGETPFVTVQKNNSSPDQPQLLIMEDGEEIPRTSPIEAMIVKLTEEIKKGFSVSEANQVSIREACKILEIKFDLLAKRTQVLEETVESLKEDVVLIKQDLRQSKVSKQELQDKLERLENAARRNNLRILNIPEGVEGDDIKLYIASLIENTLQLEETDKDIAADIQRIHRDPFRRDPGKKKLVRW</sequence>
<comment type="caution">
    <text evidence="2">The sequence shown here is derived from an EMBL/GenBank/DDBJ whole genome shotgun (WGS) entry which is preliminary data.</text>
</comment>
<feature type="coiled-coil region" evidence="1">
    <location>
        <begin position="186"/>
        <end position="213"/>
    </location>
</feature>
<protein>
    <submittedName>
        <fullName evidence="2">Uncharacterized protein</fullName>
    </submittedName>
</protein>
<dbReference type="AlphaFoldDB" id="A0AAV7R788"/>
<evidence type="ECO:0000256" key="1">
    <source>
        <dbReference type="SAM" id="Coils"/>
    </source>
</evidence>
<gene>
    <name evidence="2" type="ORF">NDU88_001477</name>
</gene>
<dbReference type="Proteomes" id="UP001066276">
    <property type="component" value="Chromosome 5"/>
</dbReference>
<accession>A0AAV7R788</accession>